<proteinExistence type="predicted"/>
<dbReference type="InterPro" id="IPR026983">
    <property type="entry name" value="DHC"/>
</dbReference>
<dbReference type="PANTHER" id="PTHR46532:SF15">
    <property type="entry name" value="CYTOPLASMIC DYNEIN 2 HEAVY CHAIN 1"/>
    <property type="match status" value="1"/>
</dbReference>
<name>A0A2G9U5H7_TELCI</name>
<organism evidence="2 3">
    <name type="scientific">Teladorsagia circumcincta</name>
    <name type="common">Brown stomach worm</name>
    <name type="synonym">Ostertagia circumcincta</name>
    <dbReference type="NCBI Taxonomy" id="45464"/>
    <lineage>
        <taxon>Eukaryota</taxon>
        <taxon>Metazoa</taxon>
        <taxon>Ecdysozoa</taxon>
        <taxon>Nematoda</taxon>
        <taxon>Chromadorea</taxon>
        <taxon>Rhabditida</taxon>
        <taxon>Rhabditina</taxon>
        <taxon>Rhabditomorpha</taxon>
        <taxon>Strongyloidea</taxon>
        <taxon>Trichostrongylidae</taxon>
        <taxon>Teladorsagia</taxon>
    </lineage>
</organism>
<dbReference type="InterPro" id="IPR013594">
    <property type="entry name" value="Dynein_heavy_tail"/>
</dbReference>
<feature type="domain" description="Dynein heavy chain tail" evidence="1">
    <location>
        <begin position="152"/>
        <end position="271"/>
    </location>
</feature>
<dbReference type="PANTHER" id="PTHR46532">
    <property type="entry name" value="MALE FERTILITY FACTOR KL5"/>
    <property type="match status" value="1"/>
</dbReference>
<evidence type="ECO:0000259" key="1">
    <source>
        <dbReference type="Pfam" id="PF08385"/>
    </source>
</evidence>
<accession>A0A2G9U5H7</accession>
<keyword evidence="3" id="KW-1185">Reference proteome</keyword>
<sequence>MTGQTWKRQVEDAWRGEPVDMKYLQGFKKRLEEVLSLKQLGPQIGLLLNERGVEAEVEKTIETAMRNTAVLAYNPFTEHNWKSKVLVAEKALDHIIDRTIPVLKSRLQPNKLESNHLTADLEKYKNFLCRAKIKEKLQNERCRETIQAIDDPSDSIALETKGKIMVLEQKRGTLNVNYSDRLLKLLKEVRQLASLGLNIPSKIINCVNQGEKFYRYGVVLKQIAHFYNTIDQQMLPCQQALMLDEAIAFERLVIPKKNEESAITRVTWEDPKQLEDFIAKLQAASDKLANHNRFLM</sequence>
<dbReference type="GO" id="GO:0007018">
    <property type="term" value="P:microtubule-based movement"/>
    <property type="evidence" value="ECO:0007669"/>
    <property type="project" value="InterPro"/>
</dbReference>
<reference evidence="2 3" key="1">
    <citation type="submission" date="2015-09" db="EMBL/GenBank/DDBJ databases">
        <title>Draft genome of the parasitic nematode Teladorsagia circumcincta isolate WARC Sus (inbred).</title>
        <authorList>
            <person name="Mitreva M."/>
        </authorList>
    </citation>
    <scope>NUCLEOTIDE SEQUENCE [LARGE SCALE GENOMIC DNA]</scope>
    <source>
        <strain evidence="2 3">S</strain>
    </source>
</reference>
<dbReference type="AlphaFoldDB" id="A0A2G9U5H7"/>
<protein>
    <recommendedName>
        <fullName evidence="1">Dynein heavy chain tail domain-containing protein</fullName>
    </recommendedName>
</protein>
<dbReference type="Proteomes" id="UP000230423">
    <property type="component" value="Unassembled WGS sequence"/>
</dbReference>
<dbReference type="GO" id="GO:0051959">
    <property type="term" value="F:dynein light intermediate chain binding"/>
    <property type="evidence" value="ECO:0007669"/>
    <property type="project" value="InterPro"/>
</dbReference>
<dbReference type="EMBL" id="KZ349581">
    <property type="protein sequence ID" value="PIO64780.1"/>
    <property type="molecule type" value="Genomic_DNA"/>
</dbReference>
<dbReference type="GO" id="GO:0045505">
    <property type="term" value="F:dynein intermediate chain binding"/>
    <property type="evidence" value="ECO:0007669"/>
    <property type="project" value="InterPro"/>
</dbReference>
<dbReference type="OrthoDB" id="5870285at2759"/>
<evidence type="ECO:0000313" key="2">
    <source>
        <dbReference type="EMBL" id="PIO64780.1"/>
    </source>
</evidence>
<gene>
    <name evidence="2" type="ORF">TELCIR_13578</name>
</gene>
<evidence type="ECO:0000313" key="3">
    <source>
        <dbReference type="Proteomes" id="UP000230423"/>
    </source>
</evidence>
<dbReference type="GO" id="GO:0005858">
    <property type="term" value="C:axonemal dynein complex"/>
    <property type="evidence" value="ECO:0007669"/>
    <property type="project" value="TreeGrafter"/>
</dbReference>
<dbReference type="Pfam" id="PF08385">
    <property type="entry name" value="DHC_N1"/>
    <property type="match status" value="1"/>
</dbReference>